<dbReference type="AlphaFoldDB" id="E8LHB4"/>
<accession>E8LHB4</accession>
<sequence length="49" mass="5767">MSLYEILKKSLRYLFFLLLVNFLSFRDKNLTPSFSGKGFDLIFHFGKSS</sequence>
<comment type="caution">
    <text evidence="1">The sequence shown here is derived from an EMBL/GenBank/DDBJ whole genome shotgun (WGS) entry which is preliminary data.</text>
</comment>
<protein>
    <submittedName>
        <fullName evidence="1">Uncharacterized protein</fullName>
    </submittedName>
</protein>
<evidence type="ECO:0000313" key="1">
    <source>
        <dbReference type="EMBL" id="EFY08086.1"/>
    </source>
</evidence>
<evidence type="ECO:0000313" key="2">
    <source>
        <dbReference type="Proteomes" id="UP000018458"/>
    </source>
</evidence>
<reference evidence="1 2" key="1">
    <citation type="submission" date="2011-01" db="EMBL/GenBank/DDBJ databases">
        <authorList>
            <person name="Weinstock G."/>
            <person name="Sodergren E."/>
            <person name="Clifton S."/>
            <person name="Fulton L."/>
            <person name="Fulton B."/>
            <person name="Courtney L."/>
            <person name="Fronick C."/>
            <person name="Harrison M."/>
            <person name="Strong C."/>
            <person name="Farmer C."/>
            <person name="Delahaunty K."/>
            <person name="Markovic C."/>
            <person name="Hall O."/>
            <person name="Minx P."/>
            <person name="Tomlinson C."/>
            <person name="Mitreva M."/>
            <person name="Hou S."/>
            <person name="Chen J."/>
            <person name="Wollam A."/>
            <person name="Pepin K.H."/>
            <person name="Johnson M."/>
            <person name="Bhonagiri V."/>
            <person name="Zhang X."/>
            <person name="Suruliraj S."/>
            <person name="Warren W."/>
            <person name="Chinwalla A."/>
            <person name="Mardis E.R."/>
            <person name="Wilson R.K."/>
        </authorList>
    </citation>
    <scope>NUCLEOTIDE SEQUENCE [LARGE SCALE GENOMIC DNA]</scope>
    <source>
        <strain evidence="2">DSM 22608 / JCM 16073 / KCTC 15190 / YIT 12066</strain>
    </source>
</reference>
<dbReference type="HOGENOM" id="CLU_3141469_0_0_6"/>
<dbReference type="Proteomes" id="UP000018458">
    <property type="component" value="Unassembled WGS sequence"/>
</dbReference>
<dbReference type="STRING" id="762983.HMPREF9444_00072"/>
<keyword evidence="2" id="KW-1185">Reference proteome</keyword>
<name>E8LHB4_SUCHY</name>
<dbReference type="EMBL" id="AEVO01000004">
    <property type="protein sequence ID" value="EFY08086.1"/>
    <property type="molecule type" value="Genomic_DNA"/>
</dbReference>
<proteinExistence type="predicted"/>
<organism evidence="1 2">
    <name type="scientific">Succinatimonas hippei (strain DSM 22608 / JCM 16073 / KCTC 15190 / YIT 12066)</name>
    <dbReference type="NCBI Taxonomy" id="762983"/>
    <lineage>
        <taxon>Bacteria</taxon>
        <taxon>Pseudomonadati</taxon>
        <taxon>Pseudomonadota</taxon>
        <taxon>Gammaproteobacteria</taxon>
        <taxon>Aeromonadales</taxon>
        <taxon>Succinivibrionaceae</taxon>
        <taxon>Succinatimonas</taxon>
    </lineage>
</organism>
<gene>
    <name evidence="1" type="ORF">HMPREF9444_00072</name>
</gene>